<keyword evidence="1" id="KW-0812">Transmembrane</keyword>
<protein>
    <submittedName>
        <fullName evidence="2">Uncharacterized protein</fullName>
    </submittedName>
</protein>
<evidence type="ECO:0000313" key="3">
    <source>
        <dbReference type="Proteomes" id="UP000177625"/>
    </source>
</evidence>
<proteinExistence type="predicted"/>
<gene>
    <name evidence="2" type="ORF">RSE6_15172</name>
</gene>
<dbReference type="EMBL" id="FJVC01001646">
    <property type="protein sequence ID" value="CZT53533.1"/>
    <property type="molecule type" value="Genomic_DNA"/>
</dbReference>
<evidence type="ECO:0000313" key="2">
    <source>
        <dbReference type="EMBL" id="CZT53533.1"/>
    </source>
</evidence>
<keyword evidence="3" id="KW-1185">Reference proteome</keyword>
<organism evidence="2 3">
    <name type="scientific">Rhynchosporium secalis</name>
    <name type="common">Barley scald fungus</name>
    <dbReference type="NCBI Taxonomy" id="38038"/>
    <lineage>
        <taxon>Eukaryota</taxon>
        <taxon>Fungi</taxon>
        <taxon>Dikarya</taxon>
        <taxon>Ascomycota</taxon>
        <taxon>Pezizomycotina</taxon>
        <taxon>Leotiomycetes</taxon>
        <taxon>Helotiales</taxon>
        <taxon>Ploettnerulaceae</taxon>
        <taxon>Rhynchosporium</taxon>
    </lineage>
</organism>
<keyword evidence="1" id="KW-0472">Membrane</keyword>
<reference evidence="3" key="1">
    <citation type="submission" date="2016-03" db="EMBL/GenBank/DDBJ databases">
        <authorList>
            <person name="Guldener U."/>
        </authorList>
    </citation>
    <scope>NUCLEOTIDE SEQUENCE [LARGE SCALE GENOMIC DNA]</scope>
</reference>
<keyword evidence="1" id="KW-1133">Transmembrane helix</keyword>
<feature type="transmembrane region" description="Helical" evidence="1">
    <location>
        <begin position="13"/>
        <end position="35"/>
    </location>
</feature>
<sequence length="183" mass="20882">MPYNLSTSEYSDLGSISILLLFKLLSGISTLNLLLPSSSETLLKFTSGIWPISTKAGILKIREYKKNYKKRKADKIDTDNIGNKHPNTLKEALITPEAFLELLVQVHEAEAHAKFKVDDDKEVRFRFRDHYIEVVREYVDSEPELEVVLNWSNLKESESEGEDSDNRLINSIAENADFIGLSY</sequence>
<evidence type="ECO:0000256" key="1">
    <source>
        <dbReference type="SAM" id="Phobius"/>
    </source>
</evidence>
<dbReference type="AlphaFoldDB" id="A0A1E1MWU2"/>
<name>A0A1E1MWU2_RHYSE</name>
<dbReference type="Proteomes" id="UP000177625">
    <property type="component" value="Unassembled WGS sequence"/>
</dbReference>
<accession>A0A1E1MWU2</accession>